<dbReference type="NCBIfam" id="NF037970">
    <property type="entry name" value="vanZ_1"/>
    <property type="match status" value="1"/>
</dbReference>
<evidence type="ECO:0000256" key="1">
    <source>
        <dbReference type="SAM" id="Phobius"/>
    </source>
</evidence>
<protein>
    <submittedName>
        <fullName evidence="3">VanZ family protein</fullName>
    </submittedName>
</protein>
<keyword evidence="1" id="KW-1133">Transmembrane helix</keyword>
<dbReference type="RefSeq" id="WP_330109179.1">
    <property type="nucleotide sequence ID" value="NZ_JAZDQT010000003.1"/>
</dbReference>
<proteinExistence type="predicted"/>
<gene>
    <name evidence="3" type="ORF">VRU48_17315</name>
</gene>
<name>A0ABU7IBQ3_9SPHI</name>
<sequence>MKKYGVLRSQLWAVIWTIVILVLCNMRMPDSDGPGFFFEGFDKLVHLGFFFVLSVLLFYGKIRYQHNYNFRSLTIFKIILISAILGGGIELLQWKVFTYRSAEWWDFACDMIGALMGVFSYVLLHLSNYGRGNSDLPITKEQA</sequence>
<evidence type="ECO:0000259" key="2">
    <source>
        <dbReference type="Pfam" id="PF04892"/>
    </source>
</evidence>
<feature type="transmembrane region" description="Helical" evidence="1">
    <location>
        <begin position="74"/>
        <end position="92"/>
    </location>
</feature>
<comment type="caution">
    <text evidence="3">The sequence shown here is derived from an EMBL/GenBank/DDBJ whole genome shotgun (WGS) entry which is preliminary data.</text>
</comment>
<keyword evidence="1" id="KW-0472">Membrane</keyword>
<dbReference type="Proteomes" id="UP001336835">
    <property type="component" value="Unassembled WGS sequence"/>
</dbReference>
<feature type="transmembrane region" description="Helical" evidence="1">
    <location>
        <begin position="12"/>
        <end position="29"/>
    </location>
</feature>
<feature type="transmembrane region" description="Helical" evidence="1">
    <location>
        <begin position="104"/>
        <end position="124"/>
    </location>
</feature>
<evidence type="ECO:0000313" key="3">
    <source>
        <dbReference type="EMBL" id="MEE1946889.1"/>
    </source>
</evidence>
<organism evidence="3 4">
    <name type="scientific">Pedobacter albus</name>
    <dbReference type="NCBI Taxonomy" id="3113905"/>
    <lineage>
        <taxon>Bacteria</taxon>
        <taxon>Pseudomonadati</taxon>
        <taxon>Bacteroidota</taxon>
        <taxon>Sphingobacteriia</taxon>
        <taxon>Sphingobacteriales</taxon>
        <taxon>Sphingobacteriaceae</taxon>
        <taxon>Pedobacter</taxon>
    </lineage>
</organism>
<evidence type="ECO:0000313" key="4">
    <source>
        <dbReference type="Proteomes" id="UP001336835"/>
    </source>
</evidence>
<dbReference type="InterPro" id="IPR006976">
    <property type="entry name" value="VanZ-like"/>
</dbReference>
<reference evidence="3 4" key="1">
    <citation type="submission" date="2024-01" db="EMBL/GenBank/DDBJ databases">
        <title>Pedobacter sp. nov., isolated from fresh soil.</title>
        <authorList>
            <person name="Le N.T.T."/>
        </authorList>
    </citation>
    <scope>NUCLEOTIDE SEQUENCE [LARGE SCALE GENOMIC DNA]</scope>
    <source>
        <strain evidence="3 4">KR3-3</strain>
    </source>
</reference>
<accession>A0ABU7IBQ3</accession>
<feature type="transmembrane region" description="Helical" evidence="1">
    <location>
        <begin position="44"/>
        <end position="62"/>
    </location>
</feature>
<dbReference type="EMBL" id="JAZDQT010000003">
    <property type="protein sequence ID" value="MEE1946889.1"/>
    <property type="molecule type" value="Genomic_DNA"/>
</dbReference>
<dbReference type="PANTHER" id="PTHR28008:SF1">
    <property type="entry name" value="DOMAIN PROTEIN, PUTATIVE (AFU_ORTHOLOGUE AFUA_3G10980)-RELATED"/>
    <property type="match status" value="1"/>
</dbReference>
<feature type="domain" description="VanZ-like" evidence="2">
    <location>
        <begin position="38"/>
        <end position="124"/>
    </location>
</feature>
<keyword evidence="4" id="KW-1185">Reference proteome</keyword>
<dbReference type="Pfam" id="PF04892">
    <property type="entry name" value="VanZ"/>
    <property type="match status" value="1"/>
</dbReference>
<dbReference type="PANTHER" id="PTHR28008">
    <property type="entry name" value="DOMAIN PROTEIN, PUTATIVE (AFU_ORTHOLOGUE AFUA_3G10980)-RELATED"/>
    <property type="match status" value="1"/>
</dbReference>
<keyword evidence="1" id="KW-0812">Transmembrane</keyword>